<dbReference type="RefSeq" id="WP_010054979.1">
    <property type="nucleotide sequence ID" value="NZ_CP006986.1"/>
</dbReference>
<proteinExistence type="predicted"/>
<sequence>MATTLIAEIHKAQTRLPFLSRAERGALIMRILRELKTLRQEVLGNVPADRCVWIDKLIASVSSTISEIVNMQDAEFNRVLNEFEKLMATLHNISRPQKQSKTIH</sequence>
<dbReference type="OrthoDB" id="8400661at2"/>
<protein>
    <submittedName>
        <fullName evidence="1">Uncharacterized protein</fullName>
    </submittedName>
</protein>
<dbReference type="EMBL" id="CP006986">
    <property type="protein sequence ID" value="AIC26936.1"/>
    <property type="molecule type" value="Genomic_DNA"/>
</dbReference>
<dbReference type="KEGG" id="rei:IE4771_CH01811"/>
<organism evidence="1 2">
    <name type="scientific">Rhizobium etli bv. mimosae str. IE4771</name>
    <dbReference type="NCBI Taxonomy" id="1432050"/>
    <lineage>
        <taxon>Bacteria</taxon>
        <taxon>Pseudomonadati</taxon>
        <taxon>Pseudomonadota</taxon>
        <taxon>Alphaproteobacteria</taxon>
        <taxon>Hyphomicrobiales</taxon>
        <taxon>Rhizobiaceae</taxon>
        <taxon>Rhizobium/Agrobacterium group</taxon>
        <taxon>Rhizobium</taxon>
    </lineage>
</organism>
<gene>
    <name evidence="1" type="ORF">IE4771_CH01811</name>
</gene>
<name>A0A060I5Z9_RHIET</name>
<accession>A0A060I5Z9</accession>
<reference evidence="1 2" key="1">
    <citation type="submission" date="2013-12" db="EMBL/GenBank/DDBJ databases">
        <title>Complete genome sequence of Rhizobium etli bv. mimosae IE4771.</title>
        <authorList>
            <person name="Bustos P."/>
            <person name="Santamaria R.I."/>
            <person name="Lozano L."/>
            <person name="Ormeno-Orrillo E."/>
            <person name="Rogel M.A."/>
            <person name="Romero D."/>
            <person name="Cevallos M.A."/>
            <person name="Martinez-Romero E."/>
            <person name="Gonzalez V."/>
        </authorList>
    </citation>
    <scope>NUCLEOTIDE SEQUENCE [LARGE SCALE GENOMIC DNA]</scope>
    <source>
        <strain evidence="1 2">IE4771</strain>
    </source>
</reference>
<dbReference type="AlphaFoldDB" id="A0A060I5Z9"/>
<evidence type="ECO:0000313" key="1">
    <source>
        <dbReference type="EMBL" id="AIC26936.1"/>
    </source>
</evidence>
<evidence type="ECO:0000313" key="2">
    <source>
        <dbReference type="Proteomes" id="UP000027180"/>
    </source>
</evidence>
<dbReference type="HOGENOM" id="CLU_2247884_0_0_5"/>
<dbReference type="Proteomes" id="UP000027180">
    <property type="component" value="Chromosome"/>
</dbReference>